<dbReference type="Proteomes" id="UP000489600">
    <property type="component" value="Unassembled WGS sequence"/>
</dbReference>
<accession>A0A565BG03</accession>
<keyword evidence="2" id="KW-0690">Ribosome biogenesis</keyword>
<keyword evidence="6" id="KW-1185">Reference proteome</keyword>
<dbReference type="InterPro" id="IPR045056">
    <property type="entry name" value="Nop56/Nop58"/>
</dbReference>
<dbReference type="GO" id="GO:0042254">
    <property type="term" value="P:ribosome biogenesis"/>
    <property type="evidence" value="ECO:0007669"/>
    <property type="project" value="UniProtKB-KW"/>
</dbReference>
<dbReference type="Gene3D" id="1.10.246.90">
    <property type="entry name" value="Nop domain"/>
    <property type="match status" value="1"/>
</dbReference>
<protein>
    <recommendedName>
        <fullName evidence="4">Nop domain-containing protein</fullName>
    </recommendedName>
</protein>
<dbReference type="GO" id="GO:0031428">
    <property type="term" value="C:box C/D methylation guide snoRNP complex"/>
    <property type="evidence" value="ECO:0007669"/>
    <property type="project" value="InterPro"/>
</dbReference>
<proteinExistence type="predicted"/>
<dbReference type="InterPro" id="IPR036070">
    <property type="entry name" value="Nop_dom_sf"/>
</dbReference>
<reference evidence="5" key="1">
    <citation type="submission" date="2019-07" db="EMBL/GenBank/DDBJ databases">
        <authorList>
            <person name="Dittberner H."/>
        </authorList>
    </citation>
    <scope>NUCLEOTIDE SEQUENCE [LARGE SCALE GENOMIC DNA]</scope>
</reference>
<name>A0A565BG03_9BRAS</name>
<dbReference type="PANTHER" id="PTHR10894:SF1">
    <property type="entry name" value="NUCLEOLAR PROTEIN 58"/>
    <property type="match status" value="1"/>
</dbReference>
<comment type="subcellular location">
    <subcellularLocation>
        <location evidence="1">Nucleus</location>
        <location evidence="1">Nucleolus</location>
    </subcellularLocation>
</comment>
<dbReference type="Gene3D" id="1.10.287.4070">
    <property type="match status" value="1"/>
</dbReference>
<dbReference type="GO" id="GO:0030515">
    <property type="term" value="F:snoRNA binding"/>
    <property type="evidence" value="ECO:0007669"/>
    <property type="project" value="InterPro"/>
</dbReference>
<keyword evidence="3" id="KW-0539">Nucleus</keyword>
<dbReference type="AlphaFoldDB" id="A0A565BG03"/>
<sequence>MRNRINASKLDFSEILADEVEAELKVAALISKGVESSDLELVHIRELCDKVLSFAEDRAQIYDNLKFRMNNVAPNLTALAGEIVGARLISRAATWGTVQILGAEKALSRALKTKHATPKHGIIYHASLVSQASPKHKGKMSRSLAAKIALAIKCDAFGDGQNNTFGLESRAKLEARLEILKQRI</sequence>
<evidence type="ECO:0000256" key="1">
    <source>
        <dbReference type="ARBA" id="ARBA00004604"/>
    </source>
</evidence>
<evidence type="ECO:0000313" key="6">
    <source>
        <dbReference type="Proteomes" id="UP000489600"/>
    </source>
</evidence>
<evidence type="ECO:0000313" key="5">
    <source>
        <dbReference type="EMBL" id="VVB00296.1"/>
    </source>
</evidence>
<dbReference type="OrthoDB" id="6780543at2759"/>
<evidence type="ECO:0000256" key="3">
    <source>
        <dbReference type="ARBA" id="ARBA00023242"/>
    </source>
</evidence>
<feature type="domain" description="Nop" evidence="4">
    <location>
        <begin position="72"/>
        <end position="182"/>
    </location>
</feature>
<dbReference type="SUPFAM" id="SSF89124">
    <property type="entry name" value="Nop domain"/>
    <property type="match status" value="1"/>
</dbReference>
<dbReference type="InterPro" id="IPR002687">
    <property type="entry name" value="Nop_dom"/>
</dbReference>
<dbReference type="Pfam" id="PF01798">
    <property type="entry name" value="Nop"/>
    <property type="match status" value="1"/>
</dbReference>
<evidence type="ECO:0000259" key="4">
    <source>
        <dbReference type="PROSITE" id="PS51358"/>
    </source>
</evidence>
<gene>
    <name evidence="5" type="ORF">ANE_LOCUS10740</name>
</gene>
<comment type="caution">
    <text evidence="5">The sequence shown here is derived from an EMBL/GenBank/DDBJ whole genome shotgun (WGS) entry which is preliminary data.</text>
</comment>
<evidence type="ECO:0000256" key="2">
    <source>
        <dbReference type="ARBA" id="ARBA00022517"/>
    </source>
</evidence>
<dbReference type="EMBL" id="CABITT030000004">
    <property type="protein sequence ID" value="VVB00296.1"/>
    <property type="molecule type" value="Genomic_DNA"/>
</dbReference>
<dbReference type="PROSITE" id="PS51358">
    <property type="entry name" value="NOP"/>
    <property type="match status" value="1"/>
</dbReference>
<dbReference type="GO" id="GO:0032040">
    <property type="term" value="C:small-subunit processome"/>
    <property type="evidence" value="ECO:0007669"/>
    <property type="project" value="InterPro"/>
</dbReference>
<organism evidence="5 6">
    <name type="scientific">Arabis nemorensis</name>
    <dbReference type="NCBI Taxonomy" id="586526"/>
    <lineage>
        <taxon>Eukaryota</taxon>
        <taxon>Viridiplantae</taxon>
        <taxon>Streptophyta</taxon>
        <taxon>Embryophyta</taxon>
        <taxon>Tracheophyta</taxon>
        <taxon>Spermatophyta</taxon>
        <taxon>Magnoliopsida</taxon>
        <taxon>eudicotyledons</taxon>
        <taxon>Gunneridae</taxon>
        <taxon>Pentapetalae</taxon>
        <taxon>rosids</taxon>
        <taxon>malvids</taxon>
        <taxon>Brassicales</taxon>
        <taxon>Brassicaceae</taxon>
        <taxon>Arabideae</taxon>
        <taxon>Arabis</taxon>
    </lineage>
</organism>
<dbReference type="PANTHER" id="PTHR10894">
    <property type="entry name" value="NUCLEOLAR PROTEIN 5 NUCLEOLAR PROTEIN NOP5 NOP58"/>
    <property type="match status" value="1"/>
</dbReference>
<dbReference type="InterPro" id="IPR042239">
    <property type="entry name" value="Nop_C"/>
</dbReference>